<feature type="region of interest" description="Disordered" evidence="1">
    <location>
        <begin position="47"/>
        <end position="78"/>
    </location>
</feature>
<keyword evidence="3" id="KW-1185">Reference proteome</keyword>
<organism evidence="2 3">
    <name type="scientific">Mauremys mutica</name>
    <name type="common">yellowpond turtle</name>
    <dbReference type="NCBI Taxonomy" id="74926"/>
    <lineage>
        <taxon>Eukaryota</taxon>
        <taxon>Metazoa</taxon>
        <taxon>Chordata</taxon>
        <taxon>Craniata</taxon>
        <taxon>Vertebrata</taxon>
        <taxon>Euteleostomi</taxon>
        <taxon>Archelosauria</taxon>
        <taxon>Testudinata</taxon>
        <taxon>Testudines</taxon>
        <taxon>Cryptodira</taxon>
        <taxon>Durocryptodira</taxon>
        <taxon>Testudinoidea</taxon>
        <taxon>Geoemydidae</taxon>
        <taxon>Geoemydinae</taxon>
        <taxon>Mauremys</taxon>
    </lineage>
</organism>
<evidence type="ECO:0000256" key="1">
    <source>
        <dbReference type="SAM" id="MobiDB-lite"/>
    </source>
</evidence>
<evidence type="ECO:0000313" key="2">
    <source>
        <dbReference type="EMBL" id="KAH1166274.1"/>
    </source>
</evidence>
<proteinExistence type="predicted"/>
<feature type="region of interest" description="Disordered" evidence="1">
    <location>
        <begin position="117"/>
        <end position="138"/>
    </location>
</feature>
<dbReference type="EMBL" id="JAHDVG010000487">
    <property type="protein sequence ID" value="KAH1166274.1"/>
    <property type="molecule type" value="Genomic_DNA"/>
</dbReference>
<accession>A0A9D4APY1</accession>
<sequence length="138" mass="15509">MGMFFIPELRMKDFWRVHRRLQDLCQPQKRGKHSLLATALQSIPLRGRHWSRASSEARPGLRGLTQEPKSLQQTIPPLPQMTFASGGLGVGNNGSIEEDTSFAFAFQSDEPFIRNFCSPESQGGGDQVNTKSHLKIER</sequence>
<comment type="caution">
    <text evidence="2">The sequence shown here is derived from an EMBL/GenBank/DDBJ whole genome shotgun (WGS) entry which is preliminary data.</text>
</comment>
<reference evidence="2" key="1">
    <citation type="submission" date="2021-09" db="EMBL/GenBank/DDBJ databases">
        <title>The genome of Mauremys mutica provides insights into the evolution of semi-aquatic lifestyle.</title>
        <authorList>
            <person name="Gong S."/>
            <person name="Gao Y."/>
        </authorList>
    </citation>
    <scope>NUCLEOTIDE SEQUENCE</scope>
    <source>
        <strain evidence="2">MM-2020</strain>
        <tissue evidence="2">Muscle</tissue>
    </source>
</reference>
<protein>
    <submittedName>
        <fullName evidence="2">Uncharacterized protein</fullName>
    </submittedName>
</protein>
<name>A0A9D4APY1_9SAUR</name>
<gene>
    <name evidence="2" type="ORF">KIL84_015446</name>
</gene>
<dbReference type="AlphaFoldDB" id="A0A9D4APY1"/>
<dbReference type="Proteomes" id="UP000827986">
    <property type="component" value="Unassembled WGS sequence"/>
</dbReference>
<evidence type="ECO:0000313" key="3">
    <source>
        <dbReference type="Proteomes" id="UP000827986"/>
    </source>
</evidence>